<comment type="catalytic activity">
    <reaction evidence="3">
        <text>DNA(n) + a 2'-deoxyribonucleoside 5'-triphosphate = DNA(n+1) + diphosphate</text>
        <dbReference type="Rhea" id="RHEA:22508"/>
        <dbReference type="Rhea" id="RHEA-COMP:17339"/>
        <dbReference type="Rhea" id="RHEA-COMP:17340"/>
        <dbReference type="ChEBI" id="CHEBI:33019"/>
        <dbReference type="ChEBI" id="CHEBI:61560"/>
        <dbReference type="ChEBI" id="CHEBI:173112"/>
        <dbReference type="EC" id="2.7.7.7"/>
    </reaction>
</comment>
<reference evidence="6 7" key="1">
    <citation type="submission" date="2017-02" db="EMBL/GenBank/DDBJ databases">
        <authorList>
            <person name="Peterson S.W."/>
        </authorList>
    </citation>
    <scope>NUCLEOTIDE SEQUENCE [LARGE SCALE GENOMIC DNA]</scope>
    <source>
        <strain evidence="6 7">VKM Ac-2059</strain>
    </source>
</reference>
<evidence type="ECO:0000313" key="6">
    <source>
        <dbReference type="EMBL" id="SKC44640.1"/>
    </source>
</evidence>
<evidence type="ECO:0000256" key="3">
    <source>
        <dbReference type="ARBA" id="ARBA00049244"/>
    </source>
</evidence>
<proteinExistence type="predicted"/>
<dbReference type="CDD" id="cd06444">
    <property type="entry name" value="DNA_pol_A"/>
    <property type="match status" value="1"/>
</dbReference>
<feature type="domain" description="DNA-directed DNA polymerase family A palm" evidence="5">
    <location>
        <begin position="360"/>
        <end position="565"/>
    </location>
</feature>
<dbReference type="GO" id="GO:0006261">
    <property type="term" value="P:DNA-templated DNA replication"/>
    <property type="evidence" value="ECO:0007669"/>
    <property type="project" value="InterPro"/>
</dbReference>
<evidence type="ECO:0000256" key="2">
    <source>
        <dbReference type="ARBA" id="ARBA00022705"/>
    </source>
</evidence>
<sequence length="606" mass="64926">MFLVLDRLPGGSARLTEVDDAGVVLDSMTLGADEVAREVDRRERVADAAAAIGADAGAGADSSAGADAGAAADAGAGADSSAGGAQSRGASSAAARPRWVWDDTSVWYGELLQRGVLVERAWDLRLCRTILRRAVSTRASRLRASPLDAWDAPPAFVRPSRGETLFDGLLDDDTPADSGLSALDELQRQLDALASCSEPGRLRLLLVAESTGALIAAEMRHSGVPWRADVHDRQLTDILGPRPTHNGRPEKLERLADEIRVLLGAPQLNPDSQPELLRALRQAGLGVTSTSKWELGELKHPVIEPLLRYKKMSRLLGANGWAWMDAWVRDGRFHPDYVVGGVVTGRWATSGGGALQLPAQIRSAVQADDGWKLVVADAAQLEPRIIAAMSRDTAMADAGRERDLYQGLVDAGVVDTRPHAKLAMLGALYGATSGESARLMPRLLKAYPKATGLVEAAARAGEAGEQVSTWLGRSSPLPSDEWREVTRLIGQEGTSLADEKRARQVARDWGRFTRNFVAQGTAAEWAMCWMAGLRLRLRSLRTAEGTPQLVFFLHDEVMVHAPAAVADDVASAVRESAAEAGRLLFGGFPIDFALEVVIADNYAEAK</sequence>
<dbReference type="SMART" id="SM00482">
    <property type="entry name" value="POLAc"/>
    <property type="match status" value="1"/>
</dbReference>
<dbReference type="Proteomes" id="UP000190857">
    <property type="component" value="Unassembled WGS sequence"/>
</dbReference>
<dbReference type="GO" id="GO:0006302">
    <property type="term" value="P:double-strand break repair"/>
    <property type="evidence" value="ECO:0007669"/>
    <property type="project" value="TreeGrafter"/>
</dbReference>
<keyword evidence="7" id="KW-1185">Reference proteome</keyword>
<evidence type="ECO:0000256" key="4">
    <source>
        <dbReference type="SAM" id="MobiDB-lite"/>
    </source>
</evidence>
<dbReference type="GO" id="GO:0003887">
    <property type="term" value="F:DNA-directed DNA polymerase activity"/>
    <property type="evidence" value="ECO:0007669"/>
    <property type="project" value="UniProtKB-EC"/>
</dbReference>
<name>A0A1T5IZS1_9MICO</name>
<dbReference type="InterPro" id="IPR001098">
    <property type="entry name" value="DNA-dir_DNA_pol_A_palm_dom"/>
</dbReference>
<evidence type="ECO:0000256" key="1">
    <source>
        <dbReference type="ARBA" id="ARBA00012417"/>
    </source>
</evidence>
<dbReference type="EMBL" id="FUZP01000001">
    <property type="protein sequence ID" value="SKC44640.1"/>
    <property type="molecule type" value="Genomic_DNA"/>
</dbReference>
<keyword evidence="2" id="KW-0235">DNA replication</keyword>
<dbReference type="AlphaFoldDB" id="A0A1T5IZS1"/>
<evidence type="ECO:0000259" key="5">
    <source>
        <dbReference type="SMART" id="SM00482"/>
    </source>
</evidence>
<dbReference type="NCBIfam" id="NF011538">
    <property type="entry name" value="PRK14975.1-1"/>
    <property type="match status" value="1"/>
</dbReference>
<dbReference type="GO" id="GO:0003677">
    <property type="term" value="F:DNA binding"/>
    <property type="evidence" value="ECO:0007669"/>
    <property type="project" value="InterPro"/>
</dbReference>
<dbReference type="InterPro" id="IPR043502">
    <property type="entry name" value="DNA/RNA_pol_sf"/>
</dbReference>
<dbReference type="STRING" id="123320.SAMN06309945_1053"/>
<dbReference type="Gene3D" id="1.10.150.20">
    <property type="entry name" value="5' to 3' exonuclease, C-terminal subdomain"/>
    <property type="match status" value="1"/>
</dbReference>
<dbReference type="Gene3D" id="3.30.70.370">
    <property type="match status" value="1"/>
</dbReference>
<dbReference type="RefSeq" id="WP_234990972.1">
    <property type="nucleotide sequence ID" value="NZ_FUZP01000001.1"/>
</dbReference>
<dbReference type="PANTHER" id="PTHR10133:SF27">
    <property type="entry name" value="DNA POLYMERASE NU"/>
    <property type="match status" value="1"/>
</dbReference>
<gene>
    <name evidence="6" type="ORF">SAMN06309945_1053</name>
</gene>
<organism evidence="6 7">
    <name type="scientific">Okibacterium fritillariae</name>
    <dbReference type="NCBI Taxonomy" id="123320"/>
    <lineage>
        <taxon>Bacteria</taxon>
        <taxon>Bacillati</taxon>
        <taxon>Actinomycetota</taxon>
        <taxon>Actinomycetes</taxon>
        <taxon>Micrococcales</taxon>
        <taxon>Microbacteriaceae</taxon>
        <taxon>Okibacterium</taxon>
    </lineage>
</organism>
<dbReference type="PANTHER" id="PTHR10133">
    <property type="entry name" value="DNA POLYMERASE I"/>
    <property type="match status" value="1"/>
</dbReference>
<dbReference type="InterPro" id="IPR002298">
    <property type="entry name" value="DNA_polymerase_A"/>
</dbReference>
<evidence type="ECO:0000313" key="7">
    <source>
        <dbReference type="Proteomes" id="UP000190857"/>
    </source>
</evidence>
<dbReference type="SUPFAM" id="SSF56672">
    <property type="entry name" value="DNA/RNA polymerases"/>
    <property type="match status" value="1"/>
</dbReference>
<accession>A0A1T5IZS1</accession>
<dbReference type="Pfam" id="PF00476">
    <property type="entry name" value="DNA_pol_A"/>
    <property type="match status" value="1"/>
</dbReference>
<dbReference type="EC" id="2.7.7.7" evidence="1"/>
<feature type="region of interest" description="Disordered" evidence="4">
    <location>
        <begin position="57"/>
        <end position="89"/>
    </location>
</feature>
<protein>
    <recommendedName>
        <fullName evidence="1">DNA-directed DNA polymerase</fullName>
        <ecNumber evidence="1">2.7.7.7</ecNumber>
    </recommendedName>
</protein>